<dbReference type="Gene3D" id="2.80.10.50">
    <property type="match status" value="1"/>
</dbReference>
<sequence>MSQKSGDGLPLLACVGEVVQPRRQTNIGDNKKSSPGSTKKTGTVVKNGNIRTGVDDDNCSNDINSILKASKKGQNISHLLSYSYINDESDYFYNDYKPREKHQKPFRRNNKPFRTEIHLSGLSYINANYKFILKHDGDYRAQMLDPNLPLDTNSIARVMVKQHDYHCPICLGDEFVAPRMTNCGHIFCYPCLLDMFENARNDKSKTSLGNMHNPFISCPLCSETIRERNPLLPVLIEHVHTGSSKVSEKTYVTLPLMHREKSKIYSQQVSNFYQSKAFRGSIPWISSNCTPLNFKQYSPYINHSRLILSDTNFVLACFNKEIDDLMTQKLIDCEMYGSSSEPFDKAIVKIKELVSILENERTSSTKITRGPPQAENASLENIMAGMSLSEEVTLPPYNEGYYYYECDVNSRIHYFLSPLDTLVIKHLFGMPLSKEIDESLSNPAYNLPLALNLYIENINSEEGRVTPELVSKNPYLGNIPYGAEIEFLEIDWTKFDNSFIPLNENDTAQIFTDSKYPIQIPPSLVKKLQARTRNIRNKRTSEEKARIRGERRRERETLEVFNRDDNRNALAEEEDEIIDMLSENRWERNEFVHIDPVSNTPMLKGVVNPLRPFDAAHAKKNVTDNNETGTGGSVGSDVPLMTTQTSVWGTRVPVVLDPEEEALQAEETREVEEMIRKAKAQALSRVARFVSQAPVIARRNLSSKKTQKTEAKLSFEEESDLYVLGEVISSIEKYNAENKRVTEVVEQFKHAFLLNGIEIVKAPVPGLESTKTDILHFSKSVDGTTKIDLIVDFKKVFNEDAREIQVVITDETKVSQYGMLFSNSMMIDSLEYNKTAVELRDAICDGEAWVFRMLNNKFQKPLDVRNVNVVKFLSNIKRDAGEALDSLDSRTFVDALINYTVLTHLGVLKGHDEGDNRRYVGKIFPIVFVKVTLPINTGYPPMPEIKGVYSHGGSLSNIEAISLRMGPIRPYVHINETQIQKRLNTNVYELFQLLAAVTITIVIRLHCIEFPNKVLLEEIPIVSAINSYLTGRFFLDINPPFVPLLFSALSRSLGYGVFTFEELSINSEYDSFPYQHLRVLNAIVGGLAVIYIYKILKISAVNHYYALFGVFLFALENSMITQSRFMFTDSFYILFVAIFVCHHKLMSLKTKFSASWFFNLLICTTALGLAISTHWSGLFLIVYAFLSSTITFWIASGDIDVSMNYLRIASLIKDFAYLTIPFTIYLYFFNLHLSHLDSRGESYNLLSPAYQHSLKETHLDGLIADVSYGSTVMIRHFKSGEYLHSHNDFYRTSKHQQVTLFDNFDDFNNFFKIYPVKGNSDRIMNDAMKIFVPHKVKIKHVATDSFLVADSDFKPPLSEQEYNSEVTTQKVFSEMEEDTSEFQLKISTKYTKDEKARVSLRAIESVFQIYNKRSDCYLLGTPLLLTEGFAESQHELICIKEPEYEASLWYIDWNKHDKYSIDSGLVDFPELGFWDKIVEIHFKVFKKLFVGDIGYNNGFSVSFTDWLFLRKGYVHFLDTEAHSAVYLLGNYITYHLVILVIFIYSVFKAYQLMTTSPYQHCTTVDVSVYIYDHQMLDLILGYTLTLLLRKFVKIDLQLFDYLPILFFGILCVPQTFQLGHSKAPKFTFFLTIISCLLVFLAFKKYSPLIYGLQWSYERCMKMMVGPGWDSGVCKVYYPF</sequence>
<evidence type="ECO:0000256" key="11">
    <source>
        <dbReference type="ARBA" id="ARBA00022824"/>
    </source>
</evidence>
<dbReference type="InterPro" id="IPR027370">
    <property type="entry name" value="Znf-RING_euk"/>
</dbReference>
<evidence type="ECO:0000256" key="17">
    <source>
        <dbReference type="PROSITE-ProRule" id="PRU00175"/>
    </source>
</evidence>
<keyword evidence="12" id="KW-0862">Zinc</keyword>
<keyword evidence="7 19" id="KW-0812">Transmembrane</keyword>
<organism evidence="22 23">
    <name type="scientific">Pichia kudriavzevii</name>
    <name type="common">Yeast</name>
    <name type="synonym">Issatchenkia orientalis</name>
    <dbReference type="NCBI Taxonomy" id="4909"/>
    <lineage>
        <taxon>Eukaryota</taxon>
        <taxon>Fungi</taxon>
        <taxon>Dikarya</taxon>
        <taxon>Ascomycota</taxon>
        <taxon>Saccharomycotina</taxon>
        <taxon>Pichiomycetes</taxon>
        <taxon>Pichiales</taxon>
        <taxon>Pichiaceae</taxon>
        <taxon>Pichia</taxon>
    </lineage>
</organism>
<comment type="catalytic activity">
    <reaction evidence="15">
        <text>a di-trans,poly-cis-dolichyl beta-D-mannosyl phosphate + L-threonyl-[protein] = 3-O-(alpha-D-mannosyl)-L-threonyl-[protein] + a di-trans,poly-cis-dolichyl phosphate + H(+)</text>
        <dbReference type="Rhea" id="RHEA:53396"/>
        <dbReference type="Rhea" id="RHEA-COMP:11060"/>
        <dbReference type="Rhea" id="RHEA-COMP:13547"/>
        <dbReference type="Rhea" id="RHEA-COMP:19498"/>
        <dbReference type="Rhea" id="RHEA-COMP:19501"/>
        <dbReference type="ChEBI" id="CHEBI:15378"/>
        <dbReference type="ChEBI" id="CHEBI:30013"/>
        <dbReference type="ChEBI" id="CHEBI:57683"/>
        <dbReference type="ChEBI" id="CHEBI:58211"/>
        <dbReference type="ChEBI" id="CHEBI:137323"/>
        <dbReference type="EC" id="2.4.1.109"/>
    </reaction>
</comment>
<evidence type="ECO:0000256" key="12">
    <source>
        <dbReference type="ARBA" id="ARBA00022833"/>
    </source>
</evidence>
<feature type="transmembrane region" description="Helical" evidence="19">
    <location>
        <begin position="1525"/>
        <end position="1547"/>
    </location>
</feature>
<dbReference type="VEuPathDB" id="FungiDB:C5L36_0E01050"/>
<dbReference type="Pfam" id="PF13445">
    <property type="entry name" value="zf-RING_UBOX"/>
    <property type="match status" value="1"/>
</dbReference>
<dbReference type="InterPro" id="IPR013083">
    <property type="entry name" value="Znf_RING/FYVE/PHD"/>
</dbReference>
<evidence type="ECO:0000256" key="15">
    <source>
        <dbReference type="ARBA" id="ARBA00045085"/>
    </source>
</evidence>
<evidence type="ECO:0000256" key="3">
    <source>
        <dbReference type="ARBA" id="ARBA00007222"/>
    </source>
</evidence>
<dbReference type="GO" id="GO:0008270">
    <property type="term" value="F:zinc ion binding"/>
    <property type="evidence" value="ECO:0007669"/>
    <property type="project" value="UniProtKB-KW"/>
</dbReference>
<evidence type="ECO:0000256" key="7">
    <source>
        <dbReference type="ARBA" id="ARBA00022692"/>
    </source>
</evidence>
<evidence type="ECO:0000313" key="23">
    <source>
        <dbReference type="Proteomes" id="UP000195871"/>
    </source>
</evidence>
<keyword evidence="8" id="KW-0479">Metal-binding</keyword>
<keyword evidence="6" id="KW-0808">Transferase</keyword>
<evidence type="ECO:0000256" key="8">
    <source>
        <dbReference type="ARBA" id="ARBA00022723"/>
    </source>
</evidence>
<evidence type="ECO:0000256" key="14">
    <source>
        <dbReference type="ARBA" id="ARBA00023136"/>
    </source>
</evidence>
<comment type="similarity">
    <text evidence="3">Belongs to the glycosyltransferase 39 family.</text>
</comment>
<dbReference type="GO" id="GO:0005789">
    <property type="term" value="C:endoplasmic reticulum membrane"/>
    <property type="evidence" value="ECO:0007669"/>
    <property type="project" value="UniProtKB-SubCell"/>
</dbReference>
<dbReference type="InterPro" id="IPR001841">
    <property type="entry name" value="Znf_RING"/>
</dbReference>
<keyword evidence="13 19" id="KW-1133">Transmembrane helix</keyword>
<dbReference type="SUPFAM" id="SSF82109">
    <property type="entry name" value="MIR domain"/>
    <property type="match status" value="1"/>
</dbReference>
<keyword evidence="10 17" id="KW-0863">Zinc-finger</keyword>
<dbReference type="EC" id="2.4.1.109" evidence="4"/>
<evidence type="ECO:0000313" key="22">
    <source>
        <dbReference type="EMBL" id="OUT22162.1"/>
    </source>
</evidence>
<evidence type="ECO:0000256" key="9">
    <source>
        <dbReference type="ARBA" id="ARBA00022737"/>
    </source>
</evidence>
<evidence type="ECO:0000256" key="13">
    <source>
        <dbReference type="ARBA" id="ARBA00022989"/>
    </source>
</evidence>
<dbReference type="InterPro" id="IPR027005">
    <property type="entry name" value="PMT-like"/>
</dbReference>
<feature type="compositionally biased region" description="Low complexity" evidence="18">
    <location>
        <begin position="33"/>
        <end position="43"/>
    </location>
</feature>
<keyword evidence="14 19" id="KW-0472">Membrane</keyword>
<dbReference type="Gene3D" id="3.30.40.10">
    <property type="entry name" value="Zinc/RING finger domain, C3HC4 (zinc finger)"/>
    <property type="match status" value="1"/>
</dbReference>
<reference evidence="22 23" key="1">
    <citation type="submission" date="2017-05" db="EMBL/GenBank/DDBJ databases">
        <title>The Genome Sequence of Candida krusei Ckrusei653.</title>
        <authorList>
            <person name="Cuomo C."/>
            <person name="Forche A."/>
            <person name="Young S."/>
            <person name="Abouelleil A."/>
            <person name="Cao P."/>
            <person name="Chapman S."/>
            <person name="Cusick C."/>
            <person name="Shea T."/>
            <person name="Nusbaum C."/>
            <person name="Birren B."/>
        </authorList>
    </citation>
    <scope>NUCLEOTIDE SEQUENCE [LARGE SCALE GENOMIC DNA]</scope>
    <source>
        <strain evidence="22 23">Ckrusei653</strain>
    </source>
</reference>
<dbReference type="VEuPathDB" id="FungiDB:C5L36_0E01060"/>
<dbReference type="PROSITE" id="PS50919">
    <property type="entry name" value="MIR"/>
    <property type="match status" value="1"/>
</dbReference>
<keyword evidence="9" id="KW-0677">Repeat</keyword>
<dbReference type="InterPro" id="IPR032421">
    <property type="entry name" value="PMT_4TMC"/>
</dbReference>
<dbReference type="Pfam" id="PF02366">
    <property type="entry name" value="PMT"/>
    <property type="match status" value="1"/>
</dbReference>
<proteinExistence type="inferred from homology"/>
<evidence type="ECO:0000256" key="6">
    <source>
        <dbReference type="ARBA" id="ARBA00022679"/>
    </source>
</evidence>
<dbReference type="SMART" id="SM00472">
    <property type="entry name" value="MIR"/>
    <property type="match status" value="2"/>
</dbReference>
<dbReference type="GO" id="GO:0004169">
    <property type="term" value="F:dolichyl-phosphate-mannose-protein mannosyltransferase activity"/>
    <property type="evidence" value="ECO:0007669"/>
    <property type="project" value="UniProtKB-EC"/>
</dbReference>
<comment type="subcellular location">
    <subcellularLocation>
        <location evidence="1">Endoplasmic reticulum membrane</location>
        <topology evidence="1">Multi-pass membrane protein</topology>
    </subcellularLocation>
</comment>
<evidence type="ECO:0000256" key="16">
    <source>
        <dbReference type="ARBA" id="ARBA00045102"/>
    </source>
</evidence>
<accession>A0A1Z8JP01</accession>
<keyword evidence="5" id="KW-0328">Glycosyltransferase</keyword>
<comment type="pathway">
    <text evidence="2">Protein modification; protein glycosylation.</text>
</comment>
<dbReference type="InterPro" id="IPR003342">
    <property type="entry name" value="ArnT-like_N"/>
</dbReference>
<protein>
    <recommendedName>
        <fullName evidence="4">dolichyl-phosphate-mannose--protein mannosyltransferase</fullName>
        <ecNumber evidence="4">2.4.1.109</ecNumber>
    </recommendedName>
</protein>
<evidence type="ECO:0000256" key="10">
    <source>
        <dbReference type="ARBA" id="ARBA00022771"/>
    </source>
</evidence>
<dbReference type="PROSITE" id="PS00518">
    <property type="entry name" value="ZF_RING_1"/>
    <property type="match status" value="1"/>
</dbReference>
<evidence type="ECO:0000256" key="5">
    <source>
        <dbReference type="ARBA" id="ARBA00022676"/>
    </source>
</evidence>
<evidence type="ECO:0000259" key="21">
    <source>
        <dbReference type="PROSITE" id="PS50919"/>
    </source>
</evidence>
<dbReference type="Proteomes" id="UP000195871">
    <property type="component" value="Unassembled WGS sequence"/>
</dbReference>
<dbReference type="Pfam" id="PF16192">
    <property type="entry name" value="PMT_4TMC"/>
    <property type="match status" value="1"/>
</dbReference>
<dbReference type="PANTHER" id="PTHR10050:SF46">
    <property type="entry name" value="PROTEIN O-MANNOSYL-TRANSFERASE 2"/>
    <property type="match status" value="1"/>
</dbReference>
<dbReference type="InterPro" id="IPR017907">
    <property type="entry name" value="Znf_RING_CS"/>
</dbReference>
<dbReference type="SUPFAM" id="SSF57850">
    <property type="entry name" value="RING/U-box"/>
    <property type="match status" value="1"/>
</dbReference>
<name>A0A1Z8JP01_PICKU</name>
<feature type="domain" description="MIR" evidence="21">
    <location>
        <begin position="1263"/>
        <end position="1316"/>
    </location>
</feature>
<feature type="transmembrane region" description="Helical" evidence="19">
    <location>
        <begin position="1154"/>
        <end position="1171"/>
    </location>
</feature>
<dbReference type="Pfam" id="PF02815">
    <property type="entry name" value="MIR"/>
    <property type="match status" value="1"/>
</dbReference>
<feature type="transmembrane region" description="Helical" evidence="19">
    <location>
        <begin position="1131"/>
        <end position="1148"/>
    </location>
</feature>
<comment type="caution">
    <text evidence="22">The sequence shown here is derived from an EMBL/GenBank/DDBJ whole genome shotgun (WGS) entry which is preliminary data.</text>
</comment>
<evidence type="ECO:0000256" key="2">
    <source>
        <dbReference type="ARBA" id="ARBA00004922"/>
    </source>
</evidence>
<evidence type="ECO:0000256" key="4">
    <source>
        <dbReference type="ARBA" id="ARBA00012839"/>
    </source>
</evidence>
<dbReference type="EMBL" id="NHMM01000004">
    <property type="protein sequence ID" value="OUT22162.1"/>
    <property type="molecule type" value="Genomic_DNA"/>
</dbReference>
<dbReference type="SMART" id="SM00184">
    <property type="entry name" value="RING"/>
    <property type="match status" value="1"/>
</dbReference>
<comment type="catalytic activity">
    <reaction evidence="16">
        <text>a di-trans,poly-cis-dolichyl beta-D-mannosyl phosphate + L-seryl-[protein] = 3-O-(alpha-D-mannosyl)-L-seryl-[protein] + a di-trans,poly-cis-dolichyl phosphate + H(+)</text>
        <dbReference type="Rhea" id="RHEA:17377"/>
        <dbReference type="Rhea" id="RHEA-COMP:9863"/>
        <dbReference type="Rhea" id="RHEA-COMP:13546"/>
        <dbReference type="Rhea" id="RHEA-COMP:19498"/>
        <dbReference type="Rhea" id="RHEA-COMP:19501"/>
        <dbReference type="ChEBI" id="CHEBI:15378"/>
        <dbReference type="ChEBI" id="CHEBI:29999"/>
        <dbReference type="ChEBI" id="CHEBI:57683"/>
        <dbReference type="ChEBI" id="CHEBI:58211"/>
        <dbReference type="ChEBI" id="CHEBI:137321"/>
        <dbReference type="EC" id="2.4.1.109"/>
    </reaction>
</comment>
<feature type="transmembrane region" description="Helical" evidence="19">
    <location>
        <begin position="1626"/>
        <end position="1642"/>
    </location>
</feature>
<evidence type="ECO:0000256" key="18">
    <source>
        <dbReference type="SAM" id="MobiDB-lite"/>
    </source>
</evidence>
<evidence type="ECO:0000256" key="1">
    <source>
        <dbReference type="ARBA" id="ARBA00004477"/>
    </source>
</evidence>
<feature type="transmembrane region" description="Helical" evidence="19">
    <location>
        <begin position="1178"/>
        <end position="1195"/>
    </location>
</feature>
<evidence type="ECO:0000256" key="19">
    <source>
        <dbReference type="SAM" id="Phobius"/>
    </source>
</evidence>
<keyword evidence="11" id="KW-0256">Endoplasmic reticulum</keyword>
<feature type="transmembrane region" description="Helical" evidence="19">
    <location>
        <begin position="1600"/>
        <end position="1620"/>
    </location>
</feature>
<dbReference type="UniPathway" id="UPA00378"/>
<feature type="domain" description="RING-type" evidence="20">
    <location>
        <begin position="167"/>
        <end position="222"/>
    </location>
</feature>
<feature type="transmembrane region" description="Helical" evidence="19">
    <location>
        <begin position="1215"/>
        <end position="1233"/>
    </location>
</feature>
<dbReference type="InterPro" id="IPR016093">
    <property type="entry name" value="MIR_motif"/>
</dbReference>
<gene>
    <name evidence="22" type="ORF">CAS74_003152</name>
</gene>
<dbReference type="InterPro" id="IPR036300">
    <property type="entry name" value="MIR_dom_sf"/>
</dbReference>
<evidence type="ECO:0000259" key="20">
    <source>
        <dbReference type="PROSITE" id="PS50089"/>
    </source>
</evidence>
<feature type="region of interest" description="Disordered" evidence="18">
    <location>
        <begin position="22"/>
        <end position="49"/>
    </location>
</feature>
<feature type="transmembrane region" description="Helical" evidence="19">
    <location>
        <begin position="1102"/>
        <end position="1119"/>
    </location>
</feature>
<dbReference type="PANTHER" id="PTHR10050">
    <property type="entry name" value="DOLICHYL-PHOSPHATE-MANNOSE--PROTEIN MANNOSYLTRANSFERASE"/>
    <property type="match status" value="1"/>
</dbReference>
<feature type="transmembrane region" description="Helical" evidence="19">
    <location>
        <begin position="1079"/>
        <end position="1096"/>
    </location>
</feature>
<dbReference type="PROSITE" id="PS50089">
    <property type="entry name" value="ZF_RING_2"/>
    <property type="match status" value="1"/>
</dbReference>